<name>A0A0F8ZD51_9ZZZZ</name>
<feature type="non-terminal residue" evidence="3">
    <location>
        <position position="159"/>
    </location>
</feature>
<comment type="caution">
    <text evidence="3">The sequence shown here is derived from an EMBL/GenBank/DDBJ whole genome shotgun (WGS) entry which is preliminary data.</text>
</comment>
<accession>A0A0F8ZD51</accession>
<dbReference type="AlphaFoldDB" id="A0A0F8ZD51"/>
<reference evidence="3" key="1">
    <citation type="journal article" date="2015" name="Nature">
        <title>Complex archaea that bridge the gap between prokaryotes and eukaryotes.</title>
        <authorList>
            <person name="Spang A."/>
            <person name="Saw J.H."/>
            <person name="Jorgensen S.L."/>
            <person name="Zaremba-Niedzwiedzka K."/>
            <person name="Martijn J."/>
            <person name="Lind A.E."/>
            <person name="van Eijk R."/>
            <person name="Schleper C."/>
            <person name="Guy L."/>
            <person name="Ettema T.J."/>
        </authorList>
    </citation>
    <scope>NUCLEOTIDE SEQUENCE</scope>
</reference>
<gene>
    <name evidence="3" type="ORF">LCGC14_2710340</name>
</gene>
<dbReference type="SUPFAM" id="SSF53335">
    <property type="entry name" value="S-adenosyl-L-methionine-dependent methyltransferases"/>
    <property type="match status" value="1"/>
</dbReference>
<protein>
    <recommendedName>
        <fullName evidence="2">Methyltransferase type 11 domain-containing protein</fullName>
    </recommendedName>
</protein>
<sequence>MERKLVDDKEEFEKKIIESTANIENIRSKVKELEVELEILLDVELEVELLVTVVLVEEDVELLVEVELEVDVDVELVDVELLVEVEEDVFDVVFHMGGINFFNDKAQAIREMVRVAKAGTKLVIVDENEMYTRRRYYKTPLIMAPVSLLPSGMEDVRYQ</sequence>
<evidence type="ECO:0000256" key="1">
    <source>
        <dbReference type="SAM" id="Coils"/>
    </source>
</evidence>
<evidence type="ECO:0000259" key="2">
    <source>
        <dbReference type="Pfam" id="PF08241"/>
    </source>
</evidence>
<feature type="coiled-coil region" evidence="1">
    <location>
        <begin position="9"/>
        <end position="43"/>
    </location>
</feature>
<dbReference type="InterPro" id="IPR013216">
    <property type="entry name" value="Methyltransf_11"/>
</dbReference>
<dbReference type="EMBL" id="LAZR01048537">
    <property type="protein sequence ID" value="KKK91698.1"/>
    <property type="molecule type" value="Genomic_DNA"/>
</dbReference>
<dbReference type="InterPro" id="IPR029063">
    <property type="entry name" value="SAM-dependent_MTases_sf"/>
</dbReference>
<keyword evidence="1" id="KW-0175">Coiled coil</keyword>
<organism evidence="3">
    <name type="scientific">marine sediment metagenome</name>
    <dbReference type="NCBI Taxonomy" id="412755"/>
    <lineage>
        <taxon>unclassified sequences</taxon>
        <taxon>metagenomes</taxon>
        <taxon>ecological metagenomes</taxon>
    </lineage>
</organism>
<feature type="domain" description="Methyltransferase type 11" evidence="2">
    <location>
        <begin position="70"/>
        <end position="124"/>
    </location>
</feature>
<dbReference type="GO" id="GO:0008757">
    <property type="term" value="F:S-adenosylmethionine-dependent methyltransferase activity"/>
    <property type="evidence" value="ECO:0007669"/>
    <property type="project" value="InterPro"/>
</dbReference>
<evidence type="ECO:0000313" key="3">
    <source>
        <dbReference type="EMBL" id="KKK91698.1"/>
    </source>
</evidence>
<proteinExistence type="predicted"/>
<dbReference type="Gene3D" id="3.40.50.150">
    <property type="entry name" value="Vaccinia Virus protein VP39"/>
    <property type="match status" value="1"/>
</dbReference>
<dbReference type="Pfam" id="PF08241">
    <property type="entry name" value="Methyltransf_11"/>
    <property type="match status" value="1"/>
</dbReference>